<protein>
    <recommendedName>
        <fullName evidence="1">KIB1-4 beta-propeller domain-containing protein</fullName>
    </recommendedName>
</protein>
<dbReference type="EMBL" id="JACEFO010002416">
    <property type="protein sequence ID" value="KAF8661098.1"/>
    <property type="molecule type" value="Genomic_DNA"/>
</dbReference>
<reference evidence="2" key="1">
    <citation type="submission" date="2020-07" db="EMBL/GenBank/DDBJ databases">
        <title>Genome sequence and genetic diversity analysis of an under-domesticated orphan crop, white fonio (Digitaria exilis).</title>
        <authorList>
            <person name="Bennetzen J.L."/>
            <person name="Chen S."/>
            <person name="Ma X."/>
            <person name="Wang X."/>
            <person name="Yssel A.E.J."/>
            <person name="Chaluvadi S.R."/>
            <person name="Johnson M."/>
            <person name="Gangashetty P."/>
            <person name="Hamidou F."/>
            <person name="Sanogo M.D."/>
            <person name="Zwaenepoel A."/>
            <person name="Wallace J."/>
            <person name="Van De Peer Y."/>
            <person name="Van Deynze A."/>
        </authorList>
    </citation>
    <scope>NUCLEOTIDE SEQUENCE</scope>
    <source>
        <tissue evidence="2">Leaves</tissue>
    </source>
</reference>
<comment type="caution">
    <text evidence="2">The sequence shown here is derived from an EMBL/GenBank/DDBJ whole genome shotgun (WGS) entry which is preliminary data.</text>
</comment>
<evidence type="ECO:0000313" key="2">
    <source>
        <dbReference type="EMBL" id="KAF8661098.1"/>
    </source>
</evidence>
<name>A0A835ABJ8_9POAL</name>
<dbReference type="PANTHER" id="PTHR33165:SF33">
    <property type="entry name" value="DUF295 DOMAIN-CONTAINING PROTEIN"/>
    <property type="match status" value="1"/>
</dbReference>
<sequence length="358" mass="38697">MLIRSSEKRDWANLYRDAVREIAGKLLAVDVAEYIRLRAVCKPWRISTDAPSWEPKFFPRNWLVLKHDADEDDVAPPANPAVAHLFVNVLTGTTLRIHLPAFEEYGDYIAGAEGLLLFHNASTDTVRVFNPLTRATAILPGFFAGLPPVVAEEEAVNLTAAGVIVTADGNAPAASPTVVLVLALPLTTVILCAKPGDDHWGTVDAGVIEVANNGDVLPPFHGGLSVQGGFYVPTRHGDVLRVELHPKPHLVYVARPPDRRLCRAWAKSLGPVVLVPSLDVDDVGGDNDGMLLVRILVGAIDVLGVHLGSGRYTRIPELGNRSIFLPGRTILADKFPSFPPLEIGTVHLNEDIEDYIAG</sequence>
<gene>
    <name evidence="2" type="ORF">HU200_057203</name>
</gene>
<feature type="domain" description="KIB1-4 beta-propeller" evidence="1">
    <location>
        <begin position="92"/>
        <end position="326"/>
    </location>
</feature>
<accession>A0A835ABJ8</accession>
<dbReference type="Proteomes" id="UP000636709">
    <property type="component" value="Unassembled WGS sequence"/>
</dbReference>
<dbReference type="InterPro" id="IPR005174">
    <property type="entry name" value="KIB1-4_b-propeller"/>
</dbReference>
<dbReference type="PANTHER" id="PTHR33165">
    <property type="entry name" value="F-BOX DOMAIN CONTAINING PROTEIN-LIKE-RELATED"/>
    <property type="match status" value="1"/>
</dbReference>
<keyword evidence="3" id="KW-1185">Reference proteome</keyword>
<organism evidence="2 3">
    <name type="scientific">Digitaria exilis</name>
    <dbReference type="NCBI Taxonomy" id="1010633"/>
    <lineage>
        <taxon>Eukaryota</taxon>
        <taxon>Viridiplantae</taxon>
        <taxon>Streptophyta</taxon>
        <taxon>Embryophyta</taxon>
        <taxon>Tracheophyta</taxon>
        <taxon>Spermatophyta</taxon>
        <taxon>Magnoliopsida</taxon>
        <taxon>Liliopsida</taxon>
        <taxon>Poales</taxon>
        <taxon>Poaceae</taxon>
        <taxon>PACMAD clade</taxon>
        <taxon>Panicoideae</taxon>
        <taxon>Panicodae</taxon>
        <taxon>Paniceae</taxon>
        <taxon>Anthephorinae</taxon>
        <taxon>Digitaria</taxon>
    </lineage>
</organism>
<dbReference type="Pfam" id="PF03478">
    <property type="entry name" value="Beta-prop_KIB1-4"/>
    <property type="match status" value="1"/>
</dbReference>
<dbReference type="OrthoDB" id="663602at2759"/>
<evidence type="ECO:0000259" key="1">
    <source>
        <dbReference type="Pfam" id="PF03478"/>
    </source>
</evidence>
<proteinExistence type="predicted"/>
<dbReference type="AlphaFoldDB" id="A0A835ABJ8"/>
<evidence type="ECO:0000313" key="3">
    <source>
        <dbReference type="Proteomes" id="UP000636709"/>
    </source>
</evidence>